<protein>
    <submittedName>
        <fullName evidence="1">Uncharacterized protein</fullName>
    </submittedName>
</protein>
<accession>A0A7Z7IYJ8</accession>
<sequence>MDCSYSPIHVGLGAEASAQSPIDKPLNDYRLLRACSKLLAVRLKGYSIFELGREGQYLADIRIT</sequence>
<name>A0A7Z7IYJ8_XANCH</name>
<proteinExistence type="predicted"/>
<evidence type="ECO:0000313" key="2">
    <source>
        <dbReference type="Proteomes" id="UP000234345"/>
    </source>
</evidence>
<gene>
    <name evidence="1" type="ORF">XFF6991_180162</name>
</gene>
<dbReference type="Proteomes" id="UP000234345">
    <property type="component" value="Unassembled WGS sequence"/>
</dbReference>
<evidence type="ECO:0000313" key="1">
    <source>
        <dbReference type="EMBL" id="SOO23051.1"/>
    </source>
</evidence>
<reference evidence="1 2" key="1">
    <citation type="submission" date="2017-10" db="EMBL/GenBank/DDBJ databases">
        <authorList>
            <person name="Regsiter A."/>
            <person name="William W."/>
        </authorList>
    </citation>
    <scope>NUCLEOTIDE SEQUENCE [LARGE SCALE GENOMIC DNA]</scope>
    <source>
        <strain evidence="1 2">CFBP6991</strain>
    </source>
</reference>
<organism evidence="1 2">
    <name type="scientific">Xanthomonas campestris pv. phaseoli</name>
    <dbReference type="NCBI Taxonomy" id="317013"/>
    <lineage>
        <taxon>Bacteria</taxon>
        <taxon>Pseudomonadati</taxon>
        <taxon>Pseudomonadota</taxon>
        <taxon>Gammaproteobacteria</taxon>
        <taxon>Lysobacterales</taxon>
        <taxon>Lysobacteraceae</taxon>
        <taxon>Xanthomonas</taxon>
    </lineage>
</organism>
<dbReference type="AlphaFoldDB" id="A0A7Z7IYJ8"/>
<comment type="caution">
    <text evidence="1">The sequence shown here is derived from an EMBL/GenBank/DDBJ whole genome shotgun (WGS) entry which is preliminary data.</text>
</comment>
<dbReference type="EMBL" id="OCZC01000046">
    <property type="protein sequence ID" value="SOO23051.1"/>
    <property type="molecule type" value="Genomic_DNA"/>
</dbReference>